<evidence type="ECO:0000256" key="1">
    <source>
        <dbReference type="SAM" id="SignalP"/>
    </source>
</evidence>
<proteinExistence type="predicted"/>
<evidence type="ECO:0000313" key="2">
    <source>
        <dbReference type="WBParaSite" id="SSTP_0000814500.1"/>
    </source>
</evidence>
<dbReference type="WBParaSite" id="SSTP_0000814500.1">
    <property type="protein sequence ID" value="SSTP_0000814500.1"/>
    <property type="gene ID" value="SSTP_0000814500"/>
</dbReference>
<name>A0A0K0EF82_STRER</name>
<dbReference type="AlphaFoldDB" id="A0A0K0EF82"/>
<reference evidence="2" key="1">
    <citation type="submission" date="2015-08" db="UniProtKB">
        <authorList>
            <consortium name="WormBaseParasite"/>
        </authorList>
    </citation>
    <scope>IDENTIFICATION</scope>
</reference>
<feature type="signal peptide" evidence="1">
    <location>
        <begin position="1"/>
        <end position="27"/>
    </location>
</feature>
<feature type="chain" id="PRO_5005327964" evidence="1">
    <location>
        <begin position="28"/>
        <end position="93"/>
    </location>
</feature>
<accession>A0A0K0EF82</accession>
<keyword evidence="1" id="KW-0732">Signal</keyword>
<organism evidence="2">
    <name type="scientific">Strongyloides stercoralis</name>
    <name type="common">Threadworm</name>
    <dbReference type="NCBI Taxonomy" id="6248"/>
    <lineage>
        <taxon>Eukaryota</taxon>
        <taxon>Metazoa</taxon>
        <taxon>Ecdysozoa</taxon>
        <taxon>Nematoda</taxon>
        <taxon>Chromadorea</taxon>
        <taxon>Rhabditida</taxon>
        <taxon>Tylenchina</taxon>
        <taxon>Panagrolaimomorpha</taxon>
        <taxon>Strongyloidoidea</taxon>
        <taxon>Strongyloididae</taxon>
        <taxon>Strongyloides</taxon>
    </lineage>
</organism>
<protein>
    <submittedName>
        <fullName evidence="2">Uncharacterized protein</fullName>
    </submittedName>
</protein>
<sequence length="93" mass="10786">MKFLKNICLFFIIISTFLSILFHCGEASPGKMTRIQHVFRGLLGEGRQGDITTRGRRYVSEPSSYFLPRDTNQLLEEPWQSPSERTLQYKNST</sequence>